<dbReference type="Proteomes" id="UP000031623">
    <property type="component" value="Chromosome"/>
</dbReference>
<evidence type="ECO:0000313" key="2">
    <source>
        <dbReference type="Proteomes" id="UP000031623"/>
    </source>
</evidence>
<organism evidence="1 2">
    <name type="scientific">Thioploca ingrica</name>
    <dbReference type="NCBI Taxonomy" id="40754"/>
    <lineage>
        <taxon>Bacteria</taxon>
        <taxon>Pseudomonadati</taxon>
        <taxon>Pseudomonadota</taxon>
        <taxon>Gammaproteobacteria</taxon>
        <taxon>Thiotrichales</taxon>
        <taxon>Thiotrichaceae</taxon>
        <taxon>Thioploca</taxon>
    </lineage>
</organism>
<accession>A0A090ANS8</accession>
<evidence type="ECO:0000313" key="1">
    <source>
        <dbReference type="EMBL" id="BAP57797.1"/>
    </source>
</evidence>
<dbReference type="STRING" id="40754.THII_3500"/>
<dbReference type="EMBL" id="AP014633">
    <property type="protein sequence ID" value="BAP57797.1"/>
    <property type="molecule type" value="Genomic_DNA"/>
</dbReference>
<name>A0A090ANS8_9GAMM</name>
<sequence length="46" mass="5292">MTEEMFNKAMQLLPLTHDGLFFISCLFEPTIHANLINFLEKIPLGI</sequence>
<dbReference type="KEGG" id="tig:THII_3500"/>
<proteinExistence type="predicted"/>
<dbReference type="AlphaFoldDB" id="A0A090ANS8"/>
<gene>
    <name evidence="1" type="ORF">THII_3500</name>
</gene>
<keyword evidence="2" id="KW-1185">Reference proteome</keyword>
<reference evidence="1 2" key="1">
    <citation type="journal article" date="2014" name="ISME J.">
        <title>Ecophysiology of Thioploca ingrica as revealed by the complete genome sequence supplemented with proteomic evidence.</title>
        <authorList>
            <person name="Kojima H."/>
            <person name="Ogura Y."/>
            <person name="Yamamoto N."/>
            <person name="Togashi T."/>
            <person name="Mori H."/>
            <person name="Watanabe T."/>
            <person name="Nemoto F."/>
            <person name="Kurokawa K."/>
            <person name="Hayashi T."/>
            <person name="Fukui M."/>
        </authorList>
    </citation>
    <scope>NUCLEOTIDE SEQUENCE [LARGE SCALE GENOMIC DNA]</scope>
</reference>
<protein>
    <submittedName>
        <fullName evidence="1">Uncharacterized protein</fullName>
    </submittedName>
</protein>
<dbReference type="HOGENOM" id="CLU_3190139_0_0_6"/>